<evidence type="ECO:0000259" key="4">
    <source>
        <dbReference type="SMART" id="SM00986"/>
    </source>
</evidence>
<dbReference type="InterPro" id="IPR015637">
    <property type="entry name" value="MUG/TDG"/>
</dbReference>
<keyword evidence="2 5" id="KW-0378">Hydrolase</keyword>
<evidence type="ECO:0000256" key="3">
    <source>
        <dbReference type="ARBA" id="ARBA00023204"/>
    </source>
</evidence>
<dbReference type="SUPFAM" id="SSF52141">
    <property type="entry name" value="Uracil-DNA glycosylase-like"/>
    <property type="match status" value="1"/>
</dbReference>
<feature type="domain" description="Uracil-DNA glycosylase-like" evidence="4">
    <location>
        <begin position="20"/>
        <end position="186"/>
    </location>
</feature>
<dbReference type="EC" id="3.2.2.28" evidence="5"/>
<dbReference type="Pfam" id="PF03167">
    <property type="entry name" value="UDG"/>
    <property type="match status" value="1"/>
</dbReference>
<dbReference type="GO" id="GO:0008263">
    <property type="term" value="F:pyrimidine-specific mismatch base pair DNA N-glycosylase activity"/>
    <property type="evidence" value="ECO:0007669"/>
    <property type="project" value="TreeGrafter"/>
</dbReference>
<dbReference type="NCBIfam" id="NF007570">
    <property type="entry name" value="PRK10201.1"/>
    <property type="match status" value="1"/>
</dbReference>
<dbReference type="GO" id="GO:0004844">
    <property type="term" value="F:uracil DNA N-glycosylase activity"/>
    <property type="evidence" value="ECO:0007669"/>
    <property type="project" value="TreeGrafter"/>
</dbReference>
<sequence length="190" mass="20456">MTRFRVTKAQLAAAENGTTPDVLAPGVRLLFCGINPSLYSVVTGCHFARPGNRFWPALHDGGFTPRLFHPSENEELLTYGCGITNLAPRGTRRADELSRDELEEGAEELAAKVEANGVRTVAFLGVTAYRTAFAEPGAVIGRQERTVGGADVWVLPNPSGLNAHYQRPDFARLFGELRAAVFGTAGAEGR</sequence>
<organism evidence="5 6">
    <name type="scientific">Alienimonas californiensis</name>
    <dbReference type="NCBI Taxonomy" id="2527989"/>
    <lineage>
        <taxon>Bacteria</taxon>
        <taxon>Pseudomonadati</taxon>
        <taxon>Planctomycetota</taxon>
        <taxon>Planctomycetia</taxon>
        <taxon>Planctomycetales</taxon>
        <taxon>Planctomycetaceae</taxon>
        <taxon>Alienimonas</taxon>
    </lineage>
</organism>
<dbReference type="CDD" id="cd10028">
    <property type="entry name" value="UDG-F2_TDG_MUG"/>
    <property type="match status" value="1"/>
</dbReference>
<dbReference type="InterPro" id="IPR005122">
    <property type="entry name" value="Uracil-DNA_glycosylase-like"/>
</dbReference>
<dbReference type="Proteomes" id="UP000318741">
    <property type="component" value="Chromosome"/>
</dbReference>
<keyword evidence="6" id="KW-1185">Reference proteome</keyword>
<reference evidence="5 6" key="1">
    <citation type="submission" date="2019-02" db="EMBL/GenBank/DDBJ databases">
        <title>Deep-cultivation of Planctomycetes and their phenomic and genomic characterization uncovers novel biology.</title>
        <authorList>
            <person name="Wiegand S."/>
            <person name="Jogler M."/>
            <person name="Boedeker C."/>
            <person name="Pinto D."/>
            <person name="Vollmers J."/>
            <person name="Rivas-Marin E."/>
            <person name="Kohn T."/>
            <person name="Peeters S.H."/>
            <person name="Heuer A."/>
            <person name="Rast P."/>
            <person name="Oberbeckmann S."/>
            <person name="Bunk B."/>
            <person name="Jeske O."/>
            <person name="Meyerdierks A."/>
            <person name="Storesund J.E."/>
            <person name="Kallscheuer N."/>
            <person name="Luecker S."/>
            <person name="Lage O.M."/>
            <person name="Pohl T."/>
            <person name="Merkel B.J."/>
            <person name="Hornburger P."/>
            <person name="Mueller R.-W."/>
            <person name="Bruemmer F."/>
            <person name="Labrenz M."/>
            <person name="Spormann A.M."/>
            <person name="Op den Camp H."/>
            <person name="Overmann J."/>
            <person name="Amann R."/>
            <person name="Jetten M.S.M."/>
            <person name="Mascher T."/>
            <person name="Medema M.H."/>
            <person name="Devos D.P."/>
            <person name="Kaster A.-K."/>
            <person name="Ovreas L."/>
            <person name="Rohde M."/>
            <person name="Galperin M.Y."/>
            <person name="Jogler C."/>
        </authorList>
    </citation>
    <scope>NUCLEOTIDE SEQUENCE [LARGE SCALE GENOMIC DNA]</scope>
    <source>
        <strain evidence="5 6">CA12</strain>
    </source>
</reference>
<dbReference type="SMART" id="SM00986">
    <property type="entry name" value="UDG"/>
    <property type="match status" value="1"/>
</dbReference>
<name>A0A517P5B3_9PLAN</name>
<dbReference type="EMBL" id="CP036265">
    <property type="protein sequence ID" value="QDT14563.1"/>
    <property type="molecule type" value="Genomic_DNA"/>
</dbReference>
<accession>A0A517P5B3</accession>
<dbReference type="InterPro" id="IPR036895">
    <property type="entry name" value="Uracil-DNA_glycosylase-like_sf"/>
</dbReference>
<dbReference type="OrthoDB" id="9799921at2"/>
<dbReference type="SMART" id="SM00987">
    <property type="entry name" value="UreE_C"/>
    <property type="match status" value="1"/>
</dbReference>
<dbReference type="AlphaFoldDB" id="A0A517P5B3"/>
<proteinExistence type="predicted"/>
<keyword evidence="1" id="KW-0227">DNA damage</keyword>
<protein>
    <submittedName>
        <fullName evidence="5">G/U mismatch-specific DNA glycosylase</fullName>
        <ecNumber evidence="5">3.2.2.28</ecNumber>
    </submittedName>
</protein>
<keyword evidence="3" id="KW-0234">DNA repair</keyword>
<gene>
    <name evidence="5" type="primary">mug</name>
    <name evidence="5" type="ORF">CA12_06380</name>
</gene>
<evidence type="ECO:0000256" key="2">
    <source>
        <dbReference type="ARBA" id="ARBA00022801"/>
    </source>
</evidence>
<dbReference type="PANTHER" id="PTHR12159:SF9">
    <property type="entry name" value="G_T MISMATCH-SPECIFIC THYMINE DNA GLYCOSYLASE"/>
    <property type="match status" value="1"/>
</dbReference>
<dbReference type="KEGG" id="acaf:CA12_06380"/>
<dbReference type="Gene3D" id="3.40.470.10">
    <property type="entry name" value="Uracil-DNA glycosylase-like domain"/>
    <property type="match status" value="1"/>
</dbReference>
<dbReference type="GO" id="GO:0006285">
    <property type="term" value="P:base-excision repair, AP site formation"/>
    <property type="evidence" value="ECO:0007669"/>
    <property type="project" value="InterPro"/>
</dbReference>
<evidence type="ECO:0000256" key="1">
    <source>
        <dbReference type="ARBA" id="ARBA00022763"/>
    </source>
</evidence>
<dbReference type="RefSeq" id="WP_145357446.1">
    <property type="nucleotide sequence ID" value="NZ_CP036265.1"/>
</dbReference>
<dbReference type="PANTHER" id="PTHR12159">
    <property type="entry name" value="G/T AND G/U MISMATCH-SPECIFIC DNA GLYCOSYLASE"/>
    <property type="match status" value="1"/>
</dbReference>
<keyword evidence="5" id="KW-0326">Glycosidase</keyword>
<evidence type="ECO:0000313" key="5">
    <source>
        <dbReference type="EMBL" id="QDT14563.1"/>
    </source>
</evidence>
<evidence type="ECO:0000313" key="6">
    <source>
        <dbReference type="Proteomes" id="UP000318741"/>
    </source>
</evidence>